<feature type="transmembrane region" description="Helical" evidence="2">
    <location>
        <begin position="71"/>
        <end position="89"/>
    </location>
</feature>
<evidence type="ECO:0000256" key="1">
    <source>
        <dbReference type="SAM" id="MobiDB-lite"/>
    </source>
</evidence>
<keyword evidence="2" id="KW-1133">Transmembrane helix</keyword>
<protein>
    <submittedName>
        <fullName evidence="3">Uncharacterized protein</fullName>
    </submittedName>
</protein>
<dbReference type="Proteomes" id="UP000198582">
    <property type="component" value="Unassembled WGS sequence"/>
</dbReference>
<keyword evidence="4" id="KW-1185">Reference proteome</keyword>
<evidence type="ECO:0000256" key="2">
    <source>
        <dbReference type="SAM" id="Phobius"/>
    </source>
</evidence>
<feature type="region of interest" description="Disordered" evidence="1">
    <location>
        <begin position="241"/>
        <end position="335"/>
    </location>
</feature>
<evidence type="ECO:0000313" key="4">
    <source>
        <dbReference type="Proteomes" id="UP000198582"/>
    </source>
</evidence>
<organism evidence="3 4">
    <name type="scientific">Amycolatopsis saalfeldensis</name>
    <dbReference type="NCBI Taxonomy" id="394193"/>
    <lineage>
        <taxon>Bacteria</taxon>
        <taxon>Bacillati</taxon>
        <taxon>Actinomycetota</taxon>
        <taxon>Actinomycetes</taxon>
        <taxon>Pseudonocardiales</taxon>
        <taxon>Pseudonocardiaceae</taxon>
        <taxon>Amycolatopsis</taxon>
    </lineage>
</organism>
<keyword evidence="2" id="KW-0472">Membrane</keyword>
<proteinExistence type="predicted"/>
<keyword evidence="2" id="KW-0812">Transmembrane</keyword>
<feature type="region of interest" description="Disordered" evidence="1">
    <location>
        <begin position="1"/>
        <end position="31"/>
    </location>
</feature>
<reference evidence="3 4" key="1">
    <citation type="submission" date="2016-10" db="EMBL/GenBank/DDBJ databases">
        <authorList>
            <person name="de Groot N.N."/>
        </authorList>
    </citation>
    <scope>NUCLEOTIDE SEQUENCE [LARGE SCALE GENOMIC DNA]</scope>
    <source>
        <strain evidence="3 4">DSM 44993</strain>
    </source>
</reference>
<dbReference type="AlphaFoldDB" id="A0A1H8YMM5"/>
<accession>A0A1H8YMM5</accession>
<gene>
    <name evidence="3" type="ORF">SAMN04489732_1274</name>
</gene>
<name>A0A1H8YMM5_9PSEU</name>
<evidence type="ECO:0000313" key="3">
    <source>
        <dbReference type="EMBL" id="SEP53409.1"/>
    </source>
</evidence>
<dbReference type="EMBL" id="FOEF01000027">
    <property type="protein sequence ID" value="SEP53409.1"/>
    <property type="molecule type" value="Genomic_DNA"/>
</dbReference>
<dbReference type="STRING" id="394193.SAMN04489732_1274"/>
<sequence length="335" mass="33990">MAPVGRRGGARTTGELGKPPDPVAGFTLRRRPPDPAVFVGAGCDGEAVDAVDALSDEKNPDRPRRARPSRAVGCVLAAVLLLATVIWVTSGSPGKGESAASPEITRPGNRSVPVVSPFGGAPVPAARPGVCPVQGIAQPAGGPVRLVDRLYLGGRRGDRLVSGIARPGGCPASRIARPGGCPVSRIVWSGGGSVPVIVRLVDRVFLGGQRGDLLVSGIAGPGSCPVPRIAWPAGGSAPAIVQPADRPVPRGQPGDRLVSKIPRSGSCPAPRITQPDGRPVPPIAQPGARPTPAIVQRSDRPIPAIAKGRLPAPSAGLRRAAGRSPPSFEEPGELG</sequence>